<dbReference type="Pfam" id="PF00501">
    <property type="entry name" value="AMP-binding"/>
    <property type="match status" value="1"/>
</dbReference>
<feature type="domain" description="AMP-binding enzyme C-terminal" evidence="5">
    <location>
        <begin position="407"/>
        <end position="480"/>
    </location>
</feature>
<keyword evidence="2 6" id="KW-0436">Ligase</keyword>
<evidence type="ECO:0000256" key="1">
    <source>
        <dbReference type="ARBA" id="ARBA00006432"/>
    </source>
</evidence>
<reference evidence="6 7" key="1">
    <citation type="submission" date="2016-10" db="EMBL/GenBank/DDBJ databases">
        <authorList>
            <person name="de Groot N.N."/>
        </authorList>
    </citation>
    <scope>NUCLEOTIDE SEQUENCE [LARGE SCALE GENOMIC DNA]</scope>
    <source>
        <strain evidence="6 7">KH1P1</strain>
    </source>
</reference>
<dbReference type="GO" id="GO:0016491">
    <property type="term" value="F:oxidoreductase activity"/>
    <property type="evidence" value="ECO:0007669"/>
    <property type="project" value="InterPro"/>
</dbReference>
<name>A0A1I0EP35_9FIRM</name>
<dbReference type="Pfam" id="PF13193">
    <property type="entry name" value="AMP-binding_C"/>
    <property type="match status" value="1"/>
</dbReference>
<evidence type="ECO:0000256" key="2">
    <source>
        <dbReference type="ARBA" id="ARBA00022598"/>
    </source>
</evidence>
<dbReference type="CDD" id="cd02062">
    <property type="entry name" value="Nitro_FMN_reductase"/>
    <property type="match status" value="1"/>
</dbReference>
<evidence type="ECO:0000259" key="3">
    <source>
        <dbReference type="Pfam" id="PF00501"/>
    </source>
</evidence>
<sequence length="719" mass="80170">MKTLTEVLTETFHDRKDKVAIRTKKETVTYGELCEEVPVLAGYLRTIGVRKGDRILLEAVSEPSYILFYLALQRIGAVTAPVERGIKTETLDYLADLLDASMYFSKNDRRTVKGKRRYYEEMRKEAAKWNCAVSYERPEDDFISEIIFTTGTTGKPKAAMHSISGMICNTGNTVNGIGMREEDVVLLPLPLNHSFGMRVLRSALWVGATVVLQSGAIFADSLKNSIRSFGCNAMACVSATMESVLREIGEEGVREVFGGLRYIEFSAGAVPVSMREKLLELLPDTEIHNTWGSSETGGCLFLNLHDHPEKIHAAGKALDHIELGIYSDEEETYLDGVGEKNTGRLAIRGEMIFKGYFGQDDVYRESVQNGWLITQDLVYRDEDGYYYILGRADDVINMGGEKVAPSEIENALFDCGEINGCACIGIPDEEGVLGEVPMLLYVLSDGAHMDEETINRLVTGKVGVFRAPKKYLEVKSIPKNYMKKTDRRGLKKAYRENGVEGIAGFCRSYAENAANTASGVAERKGEKADRKNGFDGAGGQAYDLNNSVIRTILGRKSRRKFTEEKVPEDVIDMLVRVGKSAPSGKNLQTRRFTVIRNPLEIQRLKKICGETAERKHTSFHGFENPPLLILISNDRRNRDGVQDVGVAAENIMIAAESCGFGSVWLNPLMDISDEPEIRQLLDEYTIPKNHIVWAVMAVGIPSEEPPEFYRKPNEVYYVS</sequence>
<organism evidence="6 7">
    <name type="scientific">[Clostridium] aminophilum</name>
    <dbReference type="NCBI Taxonomy" id="1526"/>
    <lineage>
        <taxon>Bacteria</taxon>
        <taxon>Bacillati</taxon>
        <taxon>Bacillota</taxon>
        <taxon>Clostridia</taxon>
        <taxon>Lachnospirales</taxon>
        <taxon>Lachnospiraceae</taxon>
    </lineage>
</organism>
<dbReference type="PANTHER" id="PTHR43201">
    <property type="entry name" value="ACYL-COA SYNTHETASE"/>
    <property type="match status" value="1"/>
</dbReference>
<dbReference type="InterPro" id="IPR000415">
    <property type="entry name" value="Nitroreductase-like"/>
</dbReference>
<dbReference type="GO" id="GO:0006631">
    <property type="term" value="P:fatty acid metabolic process"/>
    <property type="evidence" value="ECO:0007669"/>
    <property type="project" value="TreeGrafter"/>
</dbReference>
<dbReference type="GO" id="GO:0031956">
    <property type="term" value="F:medium-chain fatty acid-CoA ligase activity"/>
    <property type="evidence" value="ECO:0007669"/>
    <property type="project" value="TreeGrafter"/>
</dbReference>
<dbReference type="SUPFAM" id="SSF56801">
    <property type="entry name" value="Acetyl-CoA synthetase-like"/>
    <property type="match status" value="1"/>
</dbReference>
<dbReference type="Pfam" id="PF00881">
    <property type="entry name" value="Nitroreductase"/>
    <property type="match status" value="1"/>
</dbReference>
<evidence type="ECO:0000259" key="5">
    <source>
        <dbReference type="Pfam" id="PF13193"/>
    </source>
</evidence>
<dbReference type="EMBL" id="FOIL01000020">
    <property type="protein sequence ID" value="SET47241.1"/>
    <property type="molecule type" value="Genomic_DNA"/>
</dbReference>
<dbReference type="Gene3D" id="3.30.300.30">
    <property type="match status" value="1"/>
</dbReference>
<dbReference type="InterPro" id="IPR029479">
    <property type="entry name" value="Nitroreductase"/>
</dbReference>
<dbReference type="Gene3D" id="3.40.109.10">
    <property type="entry name" value="NADH Oxidase"/>
    <property type="match status" value="1"/>
</dbReference>
<feature type="domain" description="AMP-dependent synthetase/ligase" evidence="3">
    <location>
        <begin position="12"/>
        <end position="357"/>
    </location>
</feature>
<dbReference type="PANTHER" id="PTHR43201:SF5">
    <property type="entry name" value="MEDIUM-CHAIN ACYL-COA LIGASE ACSF2, MITOCHONDRIAL"/>
    <property type="match status" value="1"/>
</dbReference>
<proteinExistence type="inferred from homology"/>
<dbReference type="CDD" id="cd04433">
    <property type="entry name" value="AFD_class_I"/>
    <property type="match status" value="1"/>
</dbReference>
<feature type="domain" description="Nitroreductase" evidence="4">
    <location>
        <begin position="552"/>
        <end position="699"/>
    </location>
</feature>
<dbReference type="OrthoDB" id="9803968at2"/>
<dbReference type="InterPro" id="IPR045851">
    <property type="entry name" value="AMP-bd_C_sf"/>
</dbReference>
<comment type="similarity">
    <text evidence="1">Belongs to the ATP-dependent AMP-binding enzyme family.</text>
</comment>
<dbReference type="InterPro" id="IPR025110">
    <property type="entry name" value="AMP-bd_C"/>
</dbReference>
<evidence type="ECO:0000313" key="7">
    <source>
        <dbReference type="Proteomes" id="UP000199820"/>
    </source>
</evidence>
<dbReference type="Proteomes" id="UP000199820">
    <property type="component" value="Unassembled WGS sequence"/>
</dbReference>
<dbReference type="SUPFAM" id="SSF55469">
    <property type="entry name" value="FMN-dependent nitroreductase-like"/>
    <property type="match status" value="1"/>
</dbReference>
<dbReference type="InterPro" id="IPR000873">
    <property type="entry name" value="AMP-dep_synth/lig_dom"/>
</dbReference>
<dbReference type="PROSITE" id="PS00455">
    <property type="entry name" value="AMP_BINDING"/>
    <property type="match status" value="1"/>
</dbReference>
<dbReference type="AlphaFoldDB" id="A0A1I0EP35"/>
<evidence type="ECO:0000259" key="4">
    <source>
        <dbReference type="Pfam" id="PF00881"/>
    </source>
</evidence>
<accession>A0A1I0EP35</accession>
<dbReference type="RefSeq" id="WP_074649449.1">
    <property type="nucleotide sequence ID" value="NZ_FOIL01000020.1"/>
</dbReference>
<evidence type="ECO:0000313" key="6">
    <source>
        <dbReference type="EMBL" id="SET47241.1"/>
    </source>
</evidence>
<keyword evidence="7" id="KW-1185">Reference proteome</keyword>
<gene>
    <name evidence="6" type="ORF">SAMN04487771_10204</name>
</gene>
<dbReference type="Gene3D" id="3.40.50.12780">
    <property type="entry name" value="N-terminal domain of ligase-like"/>
    <property type="match status" value="1"/>
</dbReference>
<dbReference type="InterPro" id="IPR042099">
    <property type="entry name" value="ANL_N_sf"/>
</dbReference>
<dbReference type="InterPro" id="IPR020845">
    <property type="entry name" value="AMP-binding_CS"/>
</dbReference>
<protein>
    <submittedName>
        <fullName evidence="6">Acyl-CoA synthetase (AMP-forming)/AMP-acid ligase II</fullName>
    </submittedName>
</protein>